<feature type="non-terminal residue" evidence="1">
    <location>
        <position position="1"/>
    </location>
</feature>
<evidence type="ECO:0000313" key="1">
    <source>
        <dbReference type="EMBL" id="JAC79167.1"/>
    </source>
</evidence>
<dbReference type="AlphaFoldDB" id="A0A061S208"/>
<accession>A0A061S208</accession>
<protein>
    <submittedName>
        <fullName evidence="1">Uncharacterized protein</fullName>
    </submittedName>
</protein>
<organism evidence="1">
    <name type="scientific">Tetraselmis sp. GSL018</name>
    <dbReference type="NCBI Taxonomy" id="582737"/>
    <lineage>
        <taxon>Eukaryota</taxon>
        <taxon>Viridiplantae</taxon>
        <taxon>Chlorophyta</taxon>
        <taxon>core chlorophytes</taxon>
        <taxon>Chlorodendrophyceae</taxon>
        <taxon>Chlorodendrales</taxon>
        <taxon>Chlorodendraceae</taxon>
        <taxon>Tetraselmis</taxon>
    </lineage>
</organism>
<name>A0A061S208_9CHLO</name>
<sequence>EDSACRAVQQAAGYAALKSILSTAVGPESSDKLCVAALRPFLAGLVAAALSRSSEGDVAQWIAPLVHAFGGVMSAAKVHEFEHGDLDLTEFHQEVSILLPILSAAKFLSLSGLLAKGAAYTASSAWENGDAVAAVGACYLLQIIDVKDDNEEPWPTVRMHLTALKTSVSAAAPRREESSNEDAFESMKHMPLLFGPKAVVHNMQGQSPVPPSATGTAC</sequence>
<reference evidence="1" key="1">
    <citation type="submission" date="2014-05" db="EMBL/GenBank/DDBJ databases">
        <title>The transcriptome of the halophilic microalga Tetraselmis sp. GSL018 isolated from the Great Salt Lake, Utah.</title>
        <authorList>
            <person name="Jinkerson R.E."/>
            <person name="D'Adamo S."/>
            <person name="Posewitz M.C."/>
        </authorList>
    </citation>
    <scope>NUCLEOTIDE SEQUENCE</scope>
    <source>
        <strain evidence="1">GSL018</strain>
    </source>
</reference>
<gene>
    <name evidence="1" type="ORF">TSPGSL018_13366</name>
</gene>
<dbReference type="EMBL" id="GBEZ01006214">
    <property type="protein sequence ID" value="JAC79167.1"/>
    <property type="molecule type" value="Transcribed_RNA"/>
</dbReference>
<proteinExistence type="predicted"/>